<evidence type="ECO:0000313" key="1">
    <source>
        <dbReference type="EMBL" id="PZX94573.1"/>
    </source>
</evidence>
<dbReference type="EMBL" id="QKXH01000002">
    <property type="protein sequence ID" value="PZX94573.1"/>
    <property type="molecule type" value="Genomic_DNA"/>
</dbReference>
<dbReference type="PROSITE" id="PS51257">
    <property type="entry name" value="PROKAR_LIPOPROTEIN"/>
    <property type="match status" value="1"/>
</dbReference>
<gene>
    <name evidence="1" type="ORF">DOS84_03175</name>
</gene>
<evidence type="ECO:0000313" key="2">
    <source>
        <dbReference type="Proteomes" id="UP000249177"/>
    </source>
</evidence>
<name>A0A2W7TVM1_9FLAO</name>
<proteinExistence type="predicted"/>
<accession>A0A2W7TVM1</accession>
<sequence>MNMKLGNIFRFVLLITVVVSTFVSCSSDESKNTVDGGADTVKEGMWKVSYFYDSGKDKTVNYTGYNFVFEGNNVLNASKEINTYTGWCFVAKSTSDDDLFSTIFKISMSPVDIF</sequence>
<reference evidence="1 2" key="1">
    <citation type="submission" date="2018-06" db="EMBL/GenBank/DDBJ databases">
        <title>Flavobacterium sp IMCC34762, genome.</title>
        <authorList>
            <person name="Joung Y."/>
            <person name="Cho J."/>
            <person name="Song J."/>
        </authorList>
    </citation>
    <scope>NUCLEOTIDE SEQUENCE [LARGE SCALE GENOMIC DNA]</scope>
    <source>
        <strain evidence="1 2">IMCC34762</strain>
    </source>
</reference>
<dbReference type="Proteomes" id="UP000249177">
    <property type="component" value="Unassembled WGS sequence"/>
</dbReference>
<evidence type="ECO:0008006" key="3">
    <source>
        <dbReference type="Google" id="ProtNLM"/>
    </source>
</evidence>
<dbReference type="AlphaFoldDB" id="A0A2W7TVM1"/>
<keyword evidence="2" id="KW-1185">Reference proteome</keyword>
<organism evidence="1 2">
    <name type="scientific">Flavobacterium aquariorum</name>
    <dbReference type="NCBI Taxonomy" id="2217670"/>
    <lineage>
        <taxon>Bacteria</taxon>
        <taxon>Pseudomonadati</taxon>
        <taxon>Bacteroidota</taxon>
        <taxon>Flavobacteriia</taxon>
        <taxon>Flavobacteriales</taxon>
        <taxon>Flavobacteriaceae</taxon>
        <taxon>Flavobacterium</taxon>
    </lineage>
</organism>
<comment type="caution">
    <text evidence="1">The sequence shown here is derived from an EMBL/GenBank/DDBJ whole genome shotgun (WGS) entry which is preliminary data.</text>
</comment>
<protein>
    <recommendedName>
        <fullName evidence="3">Lipocalin-like domain-containing protein</fullName>
    </recommendedName>
</protein>
<dbReference type="RefSeq" id="WP_111408673.1">
    <property type="nucleotide sequence ID" value="NZ_QKXH01000002.1"/>
</dbReference>
<dbReference type="OrthoDB" id="826659at2"/>